<dbReference type="Pfam" id="PF10502">
    <property type="entry name" value="Peptidase_S26"/>
    <property type="match status" value="1"/>
</dbReference>
<keyword evidence="3" id="KW-1185">Reference proteome</keyword>
<dbReference type="InterPro" id="IPR019533">
    <property type="entry name" value="Peptidase_S26"/>
</dbReference>
<dbReference type="SUPFAM" id="SSF51306">
    <property type="entry name" value="LexA/Signal peptidase"/>
    <property type="match status" value="1"/>
</dbReference>
<evidence type="ECO:0000313" key="2">
    <source>
        <dbReference type="EMBL" id="UWZ79410.1"/>
    </source>
</evidence>
<name>A0ABY5ZJU6_9BACT</name>
<reference evidence="2" key="1">
    <citation type="journal article" date="2022" name="Environ. Microbiol.">
        <title>Geoalkalibacter halelectricus SAP #1 sp. nov. possessing extracellular electron transfer and mineral#reducing capabilities from a haloalkaline environment.</title>
        <authorList>
            <person name="Yadav S."/>
            <person name="Singh R."/>
            <person name="Sundharam S.S."/>
            <person name="Chaudhary S."/>
            <person name="Krishnamurthi S."/>
            <person name="Patil S.A."/>
        </authorList>
    </citation>
    <scope>NUCLEOTIDE SEQUENCE</scope>
    <source>
        <strain evidence="2">SAP-1</strain>
    </source>
</reference>
<dbReference type="EMBL" id="CP092109">
    <property type="protein sequence ID" value="UWZ79410.1"/>
    <property type="molecule type" value="Genomic_DNA"/>
</dbReference>
<proteinExistence type="predicted"/>
<dbReference type="RefSeq" id="WP_260747762.1">
    <property type="nucleotide sequence ID" value="NZ_CP092109.1"/>
</dbReference>
<dbReference type="Proteomes" id="UP001060414">
    <property type="component" value="Chromosome"/>
</dbReference>
<evidence type="ECO:0000313" key="3">
    <source>
        <dbReference type="Proteomes" id="UP001060414"/>
    </source>
</evidence>
<protein>
    <submittedName>
        <fullName evidence="2">S26 family signal peptidase</fullName>
    </submittedName>
</protein>
<accession>A0ABY5ZJU6</accession>
<gene>
    <name evidence="2" type="ORF">L9S41_17265</name>
</gene>
<sequence>MSAPGTAGFFRRLLRPLRHRSPRYLACALVLGLGVFLAAAQLPRHFALTLTDSVTPRLFFLDEAHKAGPGDYVLFRIAEERIRAAAVGGILEQVRNGGDVRVIKRIGCAQGQRLVVVEREYFCEGVWLGRAKEVSRKGEPLTAFVFNGAIPAGEVFVVGDHPDSFDSRYFGLVGRAAFLARARPVF</sequence>
<feature type="domain" description="Peptidase S26" evidence="1">
    <location>
        <begin position="65"/>
        <end position="183"/>
    </location>
</feature>
<evidence type="ECO:0000259" key="1">
    <source>
        <dbReference type="Pfam" id="PF10502"/>
    </source>
</evidence>
<dbReference type="Gene3D" id="2.10.109.10">
    <property type="entry name" value="Umud Fragment, subunit A"/>
    <property type="match status" value="1"/>
</dbReference>
<dbReference type="InterPro" id="IPR036286">
    <property type="entry name" value="LexA/Signal_pep-like_sf"/>
</dbReference>
<organism evidence="2 3">
    <name type="scientific">Geoalkalibacter halelectricus</name>
    <dbReference type="NCBI Taxonomy" id="2847045"/>
    <lineage>
        <taxon>Bacteria</taxon>
        <taxon>Pseudomonadati</taxon>
        <taxon>Thermodesulfobacteriota</taxon>
        <taxon>Desulfuromonadia</taxon>
        <taxon>Desulfuromonadales</taxon>
        <taxon>Geoalkalibacteraceae</taxon>
        <taxon>Geoalkalibacter</taxon>
    </lineage>
</organism>